<evidence type="ECO:0000256" key="1">
    <source>
        <dbReference type="ARBA" id="ARBA00008635"/>
    </source>
</evidence>
<dbReference type="OrthoDB" id="9811413at2"/>
<evidence type="ECO:0000256" key="2">
    <source>
        <dbReference type="ARBA" id="ARBA00022723"/>
    </source>
</evidence>
<evidence type="ECO:0000313" key="5">
    <source>
        <dbReference type="Proteomes" id="UP000185003"/>
    </source>
</evidence>
<sequence>MDLNSAKLCRYNNWANGRMFMHLKGLPDGLIFQPVQSVFPSVFDTLVHMYIVDTGWFEVLATPDYQPSKERIDKLVEATKGCSLEEIEALLAGVQAKYLAFVETQDMNSTVFYWGMDFRYGDIVQNVVNHGTYHRGNITAMLRQLGHTGIQQDYSLYLYTFK</sequence>
<gene>
    <name evidence="4" type="ORF">SAMN04488055_1119</name>
</gene>
<dbReference type="RefSeq" id="WP_084185418.1">
    <property type="nucleotide sequence ID" value="NZ_FSRA01000001.1"/>
</dbReference>
<dbReference type="PANTHER" id="PTHR37302">
    <property type="entry name" value="SLR1116 PROTEIN"/>
    <property type="match status" value="1"/>
</dbReference>
<dbReference type="AlphaFoldDB" id="A0A1N6DW39"/>
<name>A0A1N6DW39_9BACT</name>
<dbReference type="SUPFAM" id="SSF109854">
    <property type="entry name" value="DinB/YfiT-like putative metalloenzymes"/>
    <property type="match status" value="1"/>
</dbReference>
<feature type="binding site" evidence="3">
    <location>
        <position position="48"/>
    </location>
    <ligand>
        <name>a divalent metal cation</name>
        <dbReference type="ChEBI" id="CHEBI:60240"/>
    </ligand>
</feature>
<dbReference type="EMBL" id="FSRA01000001">
    <property type="protein sequence ID" value="SIN74923.1"/>
    <property type="molecule type" value="Genomic_DNA"/>
</dbReference>
<dbReference type="Pfam" id="PF05163">
    <property type="entry name" value="DinB"/>
    <property type="match status" value="1"/>
</dbReference>
<keyword evidence="5" id="KW-1185">Reference proteome</keyword>
<accession>A0A1N6DW39</accession>
<dbReference type="GO" id="GO:0046872">
    <property type="term" value="F:metal ion binding"/>
    <property type="evidence" value="ECO:0007669"/>
    <property type="project" value="UniProtKB-KW"/>
</dbReference>
<keyword evidence="2 3" id="KW-0479">Metal-binding</keyword>
<dbReference type="InterPro" id="IPR007837">
    <property type="entry name" value="DinB"/>
</dbReference>
<feature type="binding site" evidence="3">
    <location>
        <position position="134"/>
    </location>
    <ligand>
        <name>a divalent metal cation</name>
        <dbReference type="ChEBI" id="CHEBI:60240"/>
    </ligand>
</feature>
<feature type="binding site" evidence="3">
    <location>
        <position position="130"/>
    </location>
    <ligand>
        <name>a divalent metal cation</name>
        <dbReference type="ChEBI" id="CHEBI:60240"/>
    </ligand>
</feature>
<proteinExistence type="inferred from homology"/>
<organism evidence="4 5">
    <name type="scientific">Chitinophaga niabensis</name>
    <dbReference type="NCBI Taxonomy" id="536979"/>
    <lineage>
        <taxon>Bacteria</taxon>
        <taxon>Pseudomonadati</taxon>
        <taxon>Bacteroidota</taxon>
        <taxon>Chitinophagia</taxon>
        <taxon>Chitinophagales</taxon>
        <taxon>Chitinophagaceae</taxon>
        <taxon>Chitinophaga</taxon>
    </lineage>
</organism>
<dbReference type="Proteomes" id="UP000185003">
    <property type="component" value="Unassembled WGS sequence"/>
</dbReference>
<evidence type="ECO:0000313" key="4">
    <source>
        <dbReference type="EMBL" id="SIN74923.1"/>
    </source>
</evidence>
<dbReference type="Gene3D" id="1.20.120.450">
    <property type="entry name" value="dinb family like domain"/>
    <property type="match status" value="1"/>
</dbReference>
<protein>
    <submittedName>
        <fullName evidence="4">Uncharacterized damage-inducible protein DinB (Forms a four-helix bundle)</fullName>
    </submittedName>
</protein>
<dbReference type="PANTHER" id="PTHR37302:SF1">
    <property type="entry name" value="PROTEIN DINB"/>
    <property type="match status" value="1"/>
</dbReference>
<reference evidence="4 5" key="1">
    <citation type="submission" date="2016-11" db="EMBL/GenBank/DDBJ databases">
        <authorList>
            <person name="Jaros S."/>
            <person name="Januszkiewicz K."/>
            <person name="Wedrychowicz H."/>
        </authorList>
    </citation>
    <scope>NUCLEOTIDE SEQUENCE [LARGE SCALE GENOMIC DNA]</scope>
    <source>
        <strain evidence="4 5">DSM 24787</strain>
    </source>
</reference>
<evidence type="ECO:0000256" key="3">
    <source>
        <dbReference type="PIRSR" id="PIRSR607837-1"/>
    </source>
</evidence>
<dbReference type="InterPro" id="IPR034660">
    <property type="entry name" value="DinB/YfiT-like"/>
</dbReference>
<comment type="similarity">
    <text evidence="1">Belongs to the DinB family.</text>
</comment>